<reference evidence="2" key="1">
    <citation type="journal article" date="2021" name="Microb. Physiol.">
        <title>Proteogenomic Insights into the Physiology of Marine, Sulfate-Reducing, Filamentous Desulfonema limicola and Desulfonema magnum.</title>
        <authorList>
            <person name="Schnaars V."/>
            <person name="Wohlbrand L."/>
            <person name="Scheve S."/>
            <person name="Hinrichs C."/>
            <person name="Reinhardt R."/>
            <person name="Rabus R."/>
        </authorList>
    </citation>
    <scope>NUCLEOTIDE SEQUENCE</scope>
    <source>
        <strain evidence="2">4be13</strain>
    </source>
</reference>
<accession>A0A975BLZ0</accession>
<dbReference type="RefSeq" id="WP_207682923.1">
    <property type="nucleotide sequence ID" value="NZ_CP061800.1"/>
</dbReference>
<sequence length="95" mass="10709">MVLPPALIMTENKFVSLAERIIKHQKKYGPFRTPGNITKFSGIGPKNFEINKDRITIGEPEEKTSKEKASEKKDAGTDKMKDKDKVSGDKKVFEV</sequence>
<dbReference type="InterPro" id="IPR010994">
    <property type="entry name" value="RuvA_2-like"/>
</dbReference>
<dbReference type="AlphaFoldDB" id="A0A975BLZ0"/>
<dbReference type="KEGG" id="dmm:dnm_039620"/>
<evidence type="ECO:0000313" key="3">
    <source>
        <dbReference type="Proteomes" id="UP000663722"/>
    </source>
</evidence>
<protein>
    <submittedName>
        <fullName evidence="2">Helix-hairpin-helix motif-containing protein</fullName>
    </submittedName>
</protein>
<evidence type="ECO:0000313" key="2">
    <source>
        <dbReference type="EMBL" id="QTA87923.1"/>
    </source>
</evidence>
<gene>
    <name evidence="2" type="ORF">dnm_039620</name>
</gene>
<dbReference type="Pfam" id="PF12836">
    <property type="entry name" value="HHH_3"/>
    <property type="match status" value="1"/>
</dbReference>
<dbReference type="Gene3D" id="1.10.150.280">
    <property type="entry name" value="AF1531-like domain"/>
    <property type="match status" value="1"/>
</dbReference>
<dbReference type="EMBL" id="CP061800">
    <property type="protein sequence ID" value="QTA87923.1"/>
    <property type="molecule type" value="Genomic_DNA"/>
</dbReference>
<organism evidence="2 3">
    <name type="scientific">Desulfonema magnum</name>
    <dbReference type="NCBI Taxonomy" id="45655"/>
    <lineage>
        <taxon>Bacteria</taxon>
        <taxon>Pseudomonadati</taxon>
        <taxon>Thermodesulfobacteriota</taxon>
        <taxon>Desulfobacteria</taxon>
        <taxon>Desulfobacterales</taxon>
        <taxon>Desulfococcaceae</taxon>
        <taxon>Desulfonema</taxon>
    </lineage>
</organism>
<proteinExistence type="predicted"/>
<dbReference type="Proteomes" id="UP000663722">
    <property type="component" value="Chromosome"/>
</dbReference>
<keyword evidence="3" id="KW-1185">Reference proteome</keyword>
<evidence type="ECO:0000256" key="1">
    <source>
        <dbReference type="SAM" id="MobiDB-lite"/>
    </source>
</evidence>
<dbReference type="SUPFAM" id="SSF47781">
    <property type="entry name" value="RuvA domain 2-like"/>
    <property type="match status" value="1"/>
</dbReference>
<feature type="region of interest" description="Disordered" evidence="1">
    <location>
        <begin position="51"/>
        <end position="95"/>
    </location>
</feature>
<name>A0A975BLZ0_9BACT</name>